<dbReference type="InterPro" id="IPR052625">
    <property type="entry name" value="Chl_b_Red"/>
</dbReference>
<evidence type="ECO:0000256" key="14">
    <source>
        <dbReference type="SAM" id="Phobius"/>
    </source>
</evidence>
<dbReference type="AlphaFoldDB" id="A0A0K9NIV1"/>
<sequence>MASTTATATAKAASVLTSDLRIGRGYCERRRIEVFGSSFFRGRCLRAVRSVTVRSGNGSGEEKGLEEENMKKDKKGGLFALKSIIVKGFGAEDKIRYKGEYRKAVEKAESFFFSMTMHIGRYLVTIMGTEVILAVGFQLSGGDKQLNELIWYSWLGGIIIGTMIGANMVLDQHSRAGPRNVVITGSTRGLGKALAREFLLSGDRVVIASRSSESVHSTVNELEQNVKEGISRLQEDSKNSMRRAKVIGTACDVCEPDDVRNLANFAISELGSIDIWINNAGMNKGFRPLLQFTDEEITQIVSTNLIGSLICTKEAIRVMRSQVKGGKIFNMDGAGSGGSSTPLTAVYGSTKCGLRQLQSSLLKECKRSNVGVHTASPGMVLTDLLLSGASLKNKQMFNIICELPETVARTLVPRMRVVKGSGKAINYLTPPRILIALVTAWLRQGRWFDDQGRALYAAEADRIRNWAESRTQLSITDAIEMYTENTLVPVFSLSVVCAFIILTSSGNVSPGT</sequence>
<evidence type="ECO:0000256" key="4">
    <source>
        <dbReference type="ARBA" id="ARBA00022640"/>
    </source>
</evidence>
<organism evidence="15 16">
    <name type="scientific">Zostera marina</name>
    <name type="common">Eelgrass</name>
    <dbReference type="NCBI Taxonomy" id="29655"/>
    <lineage>
        <taxon>Eukaryota</taxon>
        <taxon>Viridiplantae</taxon>
        <taxon>Streptophyta</taxon>
        <taxon>Embryophyta</taxon>
        <taxon>Tracheophyta</taxon>
        <taxon>Spermatophyta</taxon>
        <taxon>Magnoliopsida</taxon>
        <taxon>Liliopsida</taxon>
        <taxon>Zosteraceae</taxon>
        <taxon>Zostera</taxon>
    </lineage>
</organism>
<dbReference type="InterPro" id="IPR002347">
    <property type="entry name" value="SDR_fam"/>
</dbReference>
<dbReference type="InterPro" id="IPR036291">
    <property type="entry name" value="NAD(P)-bd_dom_sf"/>
</dbReference>
<dbReference type="FunFam" id="3.40.50.720:FF:000223">
    <property type="entry name" value="Chlorophyll(Ide) b reductase NOL, chloroplastic"/>
    <property type="match status" value="1"/>
</dbReference>
<dbReference type="PANTHER" id="PTHR24314:SF21">
    <property type="entry name" value="CHLOROPHYLL(IDE) B REDUCTASE NYC1, CHLOROPLASTIC-RELATED"/>
    <property type="match status" value="1"/>
</dbReference>
<keyword evidence="9" id="KW-0793">Thylakoid</keyword>
<dbReference type="OMA" id="VQPCRSF"/>
<dbReference type="GO" id="GO:0009535">
    <property type="term" value="C:chloroplast thylakoid membrane"/>
    <property type="evidence" value="ECO:0007669"/>
    <property type="project" value="UniProtKB-SubCell"/>
</dbReference>
<keyword evidence="8" id="KW-0520">NAD</keyword>
<dbReference type="GO" id="GO:0034256">
    <property type="term" value="F:chlorophyll(ide) b reductase activity"/>
    <property type="evidence" value="ECO:0000318"/>
    <property type="project" value="GO_Central"/>
</dbReference>
<gene>
    <name evidence="15" type="ORF">ZOSMA_9G00110</name>
</gene>
<evidence type="ECO:0000256" key="2">
    <source>
        <dbReference type="ARBA" id="ARBA00006484"/>
    </source>
</evidence>
<evidence type="ECO:0000256" key="10">
    <source>
        <dbReference type="ARBA" id="ARBA00023136"/>
    </source>
</evidence>
<keyword evidence="4" id="KW-0934">Plastid</keyword>
<comment type="catalytic activity">
    <reaction evidence="11">
        <text>7(1)-hydroxychlorophyllide a + NAD(+) = chlorophyllide b + NADH + H(+)</text>
        <dbReference type="Rhea" id="RHEA:24768"/>
        <dbReference type="ChEBI" id="CHEBI:15378"/>
        <dbReference type="ChEBI" id="CHEBI:57540"/>
        <dbReference type="ChEBI" id="CHEBI:57945"/>
        <dbReference type="ChEBI" id="CHEBI:83356"/>
        <dbReference type="ChEBI" id="CHEBI:83357"/>
        <dbReference type="EC" id="1.1.1.294"/>
    </reaction>
</comment>
<keyword evidence="3" id="KW-0150">Chloroplast</keyword>
<keyword evidence="14" id="KW-1133">Transmembrane helix</keyword>
<feature type="transmembrane region" description="Helical" evidence="14">
    <location>
        <begin position="149"/>
        <end position="170"/>
    </location>
</feature>
<keyword evidence="16" id="KW-1185">Reference proteome</keyword>
<evidence type="ECO:0000256" key="7">
    <source>
        <dbReference type="ARBA" id="ARBA00023002"/>
    </source>
</evidence>
<evidence type="ECO:0000313" key="16">
    <source>
        <dbReference type="Proteomes" id="UP000036987"/>
    </source>
</evidence>
<dbReference type="PANTHER" id="PTHR24314">
    <property type="entry name" value="NON-SPECIFIC LIPID TRANSFER PROTEIN-RELATED"/>
    <property type="match status" value="1"/>
</dbReference>
<evidence type="ECO:0000256" key="6">
    <source>
        <dbReference type="ARBA" id="ARBA00022946"/>
    </source>
</evidence>
<dbReference type="EMBL" id="LFYR01002228">
    <property type="protein sequence ID" value="KMZ55910.1"/>
    <property type="molecule type" value="Genomic_DNA"/>
</dbReference>
<dbReference type="PRINTS" id="PR00081">
    <property type="entry name" value="GDHRDH"/>
</dbReference>
<keyword evidence="7" id="KW-0560">Oxidoreductase</keyword>
<dbReference type="GO" id="GO:0015996">
    <property type="term" value="P:chlorophyll catabolic process"/>
    <property type="evidence" value="ECO:0000318"/>
    <property type="project" value="GO_Central"/>
</dbReference>
<dbReference type="STRING" id="29655.A0A0K9NIV1"/>
<evidence type="ECO:0000256" key="5">
    <source>
        <dbReference type="ARBA" id="ARBA00022817"/>
    </source>
</evidence>
<evidence type="ECO:0000256" key="3">
    <source>
        <dbReference type="ARBA" id="ARBA00022528"/>
    </source>
</evidence>
<dbReference type="OrthoDB" id="3592703at2759"/>
<dbReference type="EC" id="1.1.1.294" evidence="13"/>
<dbReference type="Proteomes" id="UP000036987">
    <property type="component" value="Unassembled WGS sequence"/>
</dbReference>
<evidence type="ECO:0000256" key="9">
    <source>
        <dbReference type="ARBA" id="ARBA00023078"/>
    </source>
</evidence>
<dbReference type="SUPFAM" id="SSF51735">
    <property type="entry name" value="NAD(P)-binding Rossmann-fold domains"/>
    <property type="match status" value="1"/>
</dbReference>
<name>A0A0K9NIV1_ZOSMR</name>
<keyword evidence="14" id="KW-0812">Transmembrane</keyword>
<evidence type="ECO:0000313" key="15">
    <source>
        <dbReference type="EMBL" id="KMZ55910.1"/>
    </source>
</evidence>
<comment type="catalytic activity">
    <reaction evidence="12">
        <text>7(1)-hydroxychlorophyllide a + NADP(+) = chlorophyllide b + NADPH + H(+)</text>
        <dbReference type="Rhea" id="RHEA:24772"/>
        <dbReference type="ChEBI" id="CHEBI:15378"/>
        <dbReference type="ChEBI" id="CHEBI:57783"/>
        <dbReference type="ChEBI" id="CHEBI:58349"/>
        <dbReference type="ChEBI" id="CHEBI:83356"/>
        <dbReference type="ChEBI" id="CHEBI:83357"/>
        <dbReference type="EC" id="1.1.1.294"/>
    </reaction>
</comment>
<feature type="transmembrane region" description="Helical" evidence="14">
    <location>
        <begin position="487"/>
        <end position="508"/>
    </location>
</feature>
<evidence type="ECO:0000256" key="13">
    <source>
        <dbReference type="ARBA" id="ARBA00066856"/>
    </source>
</evidence>
<protein>
    <recommendedName>
        <fullName evidence="13">chlorophyll(ide) b reductase</fullName>
        <ecNumber evidence="13">1.1.1.294</ecNumber>
    </recommendedName>
</protein>
<dbReference type="PRINTS" id="PR00080">
    <property type="entry name" value="SDRFAMILY"/>
</dbReference>
<comment type="caution">
    <text evidence="15">The sequence shown here is derived from an EMBL/GenBank/DDBJ whole genome shotgun (WGS) entry which is preliminary data.</text>
</comment>
<comment type="similarity">
    <text evidence="2">Belongs to the short-chain dehydrogenases/reductases (SDR) family.</text>
</comment>
<dbReference type="GO" id="GO:0010304">
    <property type="term" value="P:PSII associated light-harvesting complex II catabolic process"/>
    <property type="evidence" value="ECO:0000318"/>
    <property type="project" value="GO_Central"/>
</dbReference>
<dbReference type="CDD" id="cd05233">
    <property type="entry name" value="SDR_c"/>
    <property type="match status" value="1"/>
</dbReference>
<evidence type="ECO:0000256" key="8">
    <source>
        <dbReference type="ARBA" id="ARBA00023027"/>
    </source>
</evidence>
<feature type="transmembrane region" description="Helical" evidence="14">
    <location>
        <begin position="119"/>
        <end position="137"/>
    </location>
</feature>
<reference evidence="16" key="1">
    <citation type="journal article" date="2016" name="Nature">
        <title>The genome of the seagrass Zostera marina reveals angiosperm adaptation to the sea.</title>
        <authorList>
            <person name="Olsen J.L."/>
            <person name="Rouze P."/>
            <person name="Verhelst B."/>
            <person name="Lin Y.-C."/>
            <person name="Bayer T."/>
            <person name="Collen J."/>
            <person name="Dattolo E."/>
            <person name="De Paoli E."/>
            <person name="Dittami S."/>
            <person name="Maumus F."/>
            <person name="Michel G."/>
            <person name="Kersting A."/>
            <person name="Lauritano C."/>
            <person name="Lohaus R."/>
            <person name="Toepel M."/>
            <person name="Tonon T."/>
            <person name="Vanneste K."/>
            <person name="Amirebrahimi M."/>
            <person name="Brakel J."/>
            <person name="Bostroem C."/>
            <person name="Chovatia M."/>
            <person name="Grimwood J."/>
            <person name="Jenkins J.W."/>
            <person name="Jueterbock A."/>
            <person name="Mraz A."/>
            <person name="Stam W.T."/>
            <person name="Tice H."/>
            <person name="Bornberg-Bauer E."/>
            <person name="Green P.J."/>
            <person name="Pearson G.A."/>
            <person name="Procaccini G."/>
            <person name="Duarte C.M."/>
            <person name="Schmutz J."/>
            <person name="Reusch T.B.H."/>
            <person name="Van de Peer Y."/>
        </authorList>
    </citation>
    <scope>NUCLEOTIDE SEQUENCE [LARGE SCALE GENOMIC DNA]</scope>
    <source>
        <strain evidence="16">cv. Finnish</strain>
    </source>
</reference>
<evidence type="ECO:0000256" key="1">
    <source>
        <dbReference type="ARBA" id="ARBA00004334"/>
    </source>
</evidence>
<proteinExistence type="inferred from homology"/>
<keyword evidence="10 14" id="KW-0472">Membrane</keyword>
<keyword evidence="5" id="KW-0881">Chlorophyll catabolism</keyword>
<accession>A0A0K9NIV1</accession>
<dbReference type="Gene3D" id="3.40.50.720">
    <property type="entry name" value="NAD(P)-binding Rossmann-like Domain"/>
    <property type="match status" value="1"/>
</dbReference>
<evidence type="ECO:0000256" key="11">
    <source>
        <dbReference type="ARBA" id="ARBA00050138"/>
    </source>
</evidence>
<evidence type="ECO:0000256" key="12">
    <source>
        <dbReference type="ARBA" id="ARBA00052465"/>
    </source>
</evidence>
<dbReference type="Pfam" id="PF00106">
    <property type="entry name" value="adh_short"/>
    <property type="match status" value="1"/>
</dbReference>
<comment type="subcellular location">
    <subcellularLocation>
        <location evidence="1">Plastid</location>
        <location evidence="1">Chloroplast thylakoid membrane</location>
    </subcellularLocation>
</comment>
<keyword evidence="6" id="KW-0809">Transit peptide</keyword>